<dbReference type="AlphaFoldDB" id="A0A2B7YVK3"/>
<name>A0A2B7YVK3_9FUSO</name>
<reference evidence="1 2" key="1">
    <citation type="submission" date="2017-06" db="EMBL/GenBank/DDBJ databases">
        <title>Draft genome sequence of Fusobacterium nucleatum subsp. animalis KCOM 1280 (=ChDC F318).</title>
        <authorList>
            <person name="Kook J.-K."/>
            <person name="Park S.-N."/>
            <person name="Lim Y.K."/>
            <person name="Roh H."/>
        </authorList>
    </citation>
    <scope>NUCLEOTIDE SEQUENCE [LARGE SCALE GENOMIC DNA]</scope>
    <source>
        <strain evidence="2">KCOM 1280 ( ChDC F318)</strain>
    </source>
</reference>
<evidence type="ECO:0000313" key="1">
    <source>
        <dbReference type="EMBL" id="PGH25071.1"/>
    </source>
</evidence>
<dbReference type="EMBL" id="NJGJ01000001">
    <property type="protein sequence ID" value="PGH25071.1"/>
    <property type="molecule type" value="Genomic_DNA"/>
</dbReference>
<sequence length="93" mass="11332">MSFRIFDEFSDILGLLYDCILISKEVYHILQKYKLPNIYVFPAKIVSDFDSSLWEDYYFIKFFGEKLGIEYFNLKMEVLYVESYSYVENKRRC</sequence>
<organism evidence="1 2">
    <name type="scientific">Fusobacterium animalis</name>
    <dbReference type="NCBI Taxonomy" id="76859"/>
    <lineage>
        <taxon>Bacteria</taxon>
        <taxon>Fusobacteriati</taxon>
        <taxon>Fusobacteriota</taxon>
        <taxon>Fusobacteriia</taxon>
        <taxon>Fusobacteriales</taxon>
        <taxon>Fusobacteriaceae</taxon>
        <taxon>Fusobacterium</taxon>
    </lineage>
</organism>
<accession>A0A2B7YVK3</accession>
<gene>
    <name evidence="1" type="ORF">RN90_06435</name>
</gene>
<evidence type="ECO:0000313" key="2">
    <source>
        <dbReference type="Proteomes" id="UP000226179"/>
    </source>
</evidence>
<comment type="caution">
    <text evidence="1">The sequence shown here is derived from an EMBL/GenBank/DDBJ whole genome shotgun (WGS) entry which is preliminary data.</text>
</comment>
<proteinExistence type="predicted"/>
<dbReference type="Proteomes" id="UP000226179">
    <property type="component" value="Unassembled WGS sequence"/>
</dbReference>
<dbReference type="RefSeq" id="WP_005908335.1">
    <property type="nucleotide sequence ID" value="NZ_CP077150.1"/>
</dbReference>
<protein>
    <submittedName>
        <fullName evidence="1">Uncharacterized protein</fullName>
    </submittedName>
</protein>